<evidence type="ECO:0000313" key="1">
    <source>
        <dbReference type="EMBL" id="KOB72917.1"/>
    </source>
</evidence>
<gene>
    <name evidence="1" type="ORF">OBRU01_11637</name>
</gene>
<dbReference type="Proteomes" id="UP000037510">
    <property type="component" value="Unassembled WGS sequence"/>
</dbReference>
<dbReference type="Gene3D" id="1.25.40.20">
    <property type="entry name" value="Ankyrin repeat-containing domain"/>
    <property type="match status" value="1"/>
</dbReference>
<protein>
    <submittedName>
        <fullName evidence="1">GfV-C7-ORF1</fullName>
    </submittedName>
</protein>
<comment type="caution">
    <text evidence="1">The sequence shown here is derived from an EMBL/GenBank/DDBJ whole genome shotgun (WGS) entry which is preliminary data.</text>
</comment>
<organism evidence="1 2">
    <name type="scientific">Operophtera brumata</name>
    <name type="common">Winter moth</name>
    <name type="synonym">Phalaena brumata</name>
    <dbReference type="NCBI Taxonomy" id="104452"/>
    <lineage>
        <taxon>Eukaryota</taxon>
        <taxon>Metazoa</taxon>
        <taxon>Ecdysozoa</taxon>
        <taxon>Arthropoda</taxon>
        <taxon>Hexapoda</taxon>
        <taxon>Insecta</taxon>
        <taxon>Pterygota</taxon>
        <taxon>Neoptera</taxon>
        <taxon>Endopterygota</taxon>
        <taxon>Lepidoptera</taxon>
        <taxon>Glossata</taxon>
        <taxon>Ditrysia</taxon>
        <taxon>Geometroidea</taxon>
        <taxon>Geometridae</taxon>
        <taxon>Larentiinae</taxon>
        <taxon>Operophtera</taxon>
    </lineage>
</organism>
<dbReference type="EMBL" id="JTDY01001777">
    <property type="protein sequence ID" value="KOB72917.1"/>
    <property type="molecule type" value="Genomic_DNA"/>
</dbReference>
<proteinExistence type="predicted"/>
<accession>A0A0L7LBP8</accession>
<dbReference type="SUPFAM" id="SSF48403">
    <property type="entry name" value="Ankyrin repeat"/>
    <property type="match status" value="1"/>
</dbReference>
<evidence type="ECO:0000313" key="2">
    <source>
        <dbReference type="Proteomes" id="UP000037510"/>
    </source>
</evidence>
<dbReference type="InterPro" id="IPR036770">
    <property type="entry name" value="Ankyrin_rpt-contain_sf"/>
</dbReference>
<dbReference type="AlphaFoldDB" id="A0A0L7LBP8"/>
<name>A0A0L7LBP8_OPEBR</name>
<sequence length="251" mass="28877">MMTDSFTKMIAERNSKSGNYFHEVCHAGNLQLLHRAESFLQPAHQHLLREFDYDGLQPIHVTAEYQAGGWAAHIIDQLIMMGAYINGQERRGGDTALHMTIYQVSVRTLKRIKNEGVVNEGVWSTTGKKRPHQSTVSNLDSFDMDVIRNKLNEFYIVRKQVPTLRTLLAELKESIGFSGSHETLRQILLKSGYEFKKNKNEQPKYKERDRITEDNLERFIINVGENSSNDTSDSDVSLQVEFLDSDFDYDE</sequence>
<keyword evidence="2" id="KW-1185">Reference proteome</keyword>
<reference evidence="1 2" key="1">
    <citation type="journal article" date="2015" name="Genome Biol. Evol.">
        <title>The genome of winter moth (Operophtera brumata) provides a genomic perspective on sexual dimorphism and phenology.</title>
        <authorList>
            <person name="Derks M.F."/>
            <person name="Smit S."/>
            <person name="Salis L."/>
            <person name="Schijlen E."/>
            <person name="Bossers A."/>
            <person name="Mateman C."/>
            <person name="Pijl A.S."/>
            <person name="de Ridder D."/>
            <person name="Groenen M.A."/>
            <person name="Visser M.E."/>
            <person name="Megens H.J."/>
        </authorList>
    </citation>
    <scope>NUCLEOTIDE SEQUENCE [LARGE SCALE GENOMIC DNA]</scope>
    <source>
        <strain evidence="1">WM2013NL</strain>
        <tissue evidence="1">Head and thorax</tissue>
    </source>
</reference>